<comment type="function">
    <text evidence="8">First step of mRNA capping. Converts the 5'-triphosphate end of a nascent mRNA chain into a diphosphate end.</text>
</comment>
<keyword evidence="8" id="KW-0506">mRNA capping</keyword>
<protein>
    <recommendedName>
        <fullName evidence="8">mRNA-capping enzyme subunit beta</fullName>
        <ecNumber evidence="8">3.6.1.74</ecNumber>
    </recommendedName>
    <alternativeName>
        <fullName evidence="8">mRNA 5'-phosphatase</fullName>
    </alternativeName>
    <alternativeName>
        <fullName evidence="8">mRNA 5'-triphosphate monophosphatase</fullName>
    </alternativeName>
</protein>
<evidence type="ECO:0000256" key="1">
    <source>
        <dbReference type="ARBA" id="ARBA00001946"/>
    </source>
</evidence>
<keyword evidence="6 8" id="KW-0539">Nucleus</keyword>
<evidence type="ECO:0000256" key="9">
    <source>
        <dbReference type="SAM" id="MobiDB-lite"/>
    </source>
</evidence>
<comment type="similarity">
    <text evidence="3 8">Belongs to the fungal TPase family.</text>
</comment>
<feature type="domain" description="mRNA triphosphatase Cet1-like" evidence="10">
    <location>
        <begin position="38"/>
        <end position="243"/>
    </location>
</feature>
<evidence type="ECO:0000259" key="10">
    <source>
        <dbReference type="Pfam" id="PF02940"/>
    </source>
</evidence>
<dbReference type="GO" id="GO:0140818">
    <property type="term" value="F:mRNA 5'-triphosphate monophosphatase activity"/>
    <property type="evidence" value="ECO:0007669"/>
    <property type="project" value="UniProtKB-EC"/>
</dbReference>
<reference evidence="12" key="1">
    <citation type="submission" date="2015-06" db="EMBL/GenBank/DDBJ databases">
        <title>Expansion of signal transduction pathways in fungi by whole-genome duplication.</title>
        <authorList>
            <consortium name="DOE Joint Genome Institute"/>
            <person name="Corrochano L.M."/>
            <person name="Kuo A."/>
            <person name="Marcet-Houben M."/>
            <person name="Polaino S."/>
            <person name="Salamov A."/>
            <person name="Villalobos J.M."/>
            <person name="Alvarez M.I."/>
            <person name="Avalos J."/>
            <person name="Benito E.P."/>
            <person name="Benoit I."/>
            <person name="Burger G."/>
            <person name="Camino L.P."/>
            <person name="Canovas D."/>
            <person name="Cerda-Olmedo E."/>
            <person name="Cheng J.-F."/>
            <person name="Dominguez A."/>
            <person name="Elias M."/>
            <person name="Eslava A.P."/>
            <person name="Glaser F."/>
            <person name="Grimwood J."/>
            <person name="Gutierrez G."/>
            <person name="Heitman J."/>
            <person name="Henrissat B."/>
            <person name="Iturriaga E.A."/>
            <person name="Lang B.F."/>
            <person name="Lavin J.L."/>
            <person name="Lee S."/>
            <person name="Li W."/>
            <person name="Lindquist E."/>
            <person name="Lopez-Garcia S."/>
            <person name="Luque E.M."/>
            <person name="Marcos A.T."/>
            <person name="Martin J."/>
            <person name="McCluskey K."/>
            <person name="Medina H.R."/>
            <person name="Miralles-Duran A."/>
            <person name="Miyazaki A."/>
            <person name="Munoz-Torres E."/>
            <person name="Oguiza J.A."/>
            <person name="Ohm R."/>
            <person name="Olmedo M."/>
            <person name="Orejas M."/>
            <person name="Ortiz-Castellanos L."/>
            <person name="Pisabarro A.G."/>
            <person name="Rodriguez-Romero J."/>
            <person name="Ruiz-Herrera J."/>
            <person name="Ruiz-Vazquez R."/>
            <person name="Sanz C."/>
            <person name="Schackwitz W."/>
            <person name="Schmutz J."/>
            <person name="Shahriari M."/>
            <person name="Shelest E."/>
            <person name="Silva-Franco F."/>
            <person name="Soanes D."/>
            <person name="Syed K."/>
            <person name="Tagua V.G."/>
            <person name="Talbot N.J."/>
            <person name="Thon M."/>
            <person name="De vries R.P."/>
            <person name="Wiebenga A."/>
            <person name="Yadav J.S."/>
            <person name="Braun E.L."/>
            <person name="Baker S."/>
            <person name="Garre V."/>
            <person name="Horwitz B."/>
            <person name="Torres-Martinez S."/>
            <person name="Idnurm A."/>
            <person name="Herrera-Estrella A."/>
            <person name="Gabaldon T."/>
            <person name="Grigoriev I.V."/>
        </authorList>
    </citation>
    <scope>NUCLEOTIDE SEQUENCE [LARGE SCALE GENOMIC DNA]</scope>
    <source>
        <strain evidence="12">NRRL 1555(-)</strain>
    </source>
</reference>
<dbReference type="EC" id="3.6.1.74" evidence="8"/>
<evidence type="ECO:0000256" key="5">
    <source>
        <dbReference type="ARBA" id="ARBA00022801"/>
    </source>
</evidence>
<dbReference type="CDD" id="cd07470">
    <property type="entry name" value="CYTH-like_mRNA_RTPase"/>
    <property type="match status" value="1"/>
</dbReference>
<evidence type="ECO:0000256" key="4">
    <source>
        <dbReference type="ARBA" id="ARBA00022664"/>
    </source>
</evidence>
<dbReference type="InParanoid" id="A0A162XNM2"/>
<dbReference type="RefSeq" id="XP_018293865.1">
    <property type="nucleotide sequence ID" value="XM_018438310.1"/>
</dbReference>
<sequence>MENERKRAFPETTEVSQSKRPHVEIPREPSIFNIRPVDDITRYIGDFLWDYCSQENVEIEAKMGVFIDRHTNSRLNIGALTETVLNPNHNYSFKFESDMPLEQHKHFNQLLNDRTNKSQVKDYKGERIAYKHTRETDRFFPLPQSRNNIRVTTDQQTGKVVPNGIIEKKRLADLNIHSPANALDYRISVNLEIPRKKPETELSHERHKDRLSYTHGGFTFDLTQVKGAPEKNEEMRHELEIEFVDANLLAEKKKEGNKPRSGYVQMIERFVNNIRLLSQSARRL</sequence>
<dbReference type="GeneID" id="28999216"/>
<keyword evidence="5 8" id="KW-0378">Hydrolase</keyword>
<evidence type="ECO:0000256" key="8">
    <source>
        <dbReference type="RuleBase" id="RU367053"/>
    </source>
</evidence>
<dbReference type="AlphaFoldDB" id="A0A162XNM2"/>
<feature type="region of interest" description="Disordered" evidence="9">
    <location>
        <begin position="1"/>
        <end position="21"/>
    </location>
</feature>
<dbReference type="Pfam" id="PF02940">
    <property type="entry name" value="mRNA_triPase"/>
    <property type="match status" value="1"/>
</dbReference>
<evidence type="ECO:0000313" key="12">
    <source>
        <dbReference type="Proteomes" id="UP000077315"/>
    </source>
</evidence>
<dbReference type="InterPro" id="IPR040343">
    <property type="entry name" value="Cet1/Ctl1"/>
</dbReference>
<dbReference type="GO" id="GO:0004651">
    <property type="term" value="F:polynucleotide 5'-phosphatase activity"/>
    <property type="evidence" value="ECO:0007669"/>
    <property type="project" value="UniProtKB-UniRule"/>
</dbReference>
<accession>A0A162XNM2</accession>
<evidence type="ECO:0000256" key="2">
    <source>
        <dbReference type="ARBA" id="ARBA00004123"/>
    </source>
</evidence>
<dbReference type="GO" id="GO:0031533">
    <property type="term" value="C:mRNA capping enzyme complex"/>
    <property type="evidence" value="ECO:0007669"/>
    <property type="project" value="UniProtKB-UniRule"/>
</dbReference>
<evidence type="ECO:0000256" key="6">
    <source>
        <dbReference type="ARBA" id="ARBA00023242"/>
    </source>
</evidence>
<dbReference type="SUPFAM" id="SSF55154">
    <property type="entry name" value="CYTH-like phosphatases"/>
    <property type="match status" value="1"/>
</dbReference>
<dbReference type="STRING" id="763407.A0A162XNM2"/>
<dbReference type="InterPro" id="IPR037009">
    <property type="entry name" value="mRNA_triPase_Cet1_sf"/>
</dbReference>
<dbReference type="PANTHER" id="PTHR28118">
    <property type="entry name" value="POLYNUCLEOTIDE 5'-TRIPHOSPHATASE-RELATED"/>
    <property type="match status" value="1"/>
</dbReference>
<dbReference type="InterPro" id="IPR004206">
    <property type="entry name" value="mRNA_triPase_Cet1"/>
</dbReference>
<dbReference type="GO" id="GO:0006370">
    <property type="term" value="P:7-methylguanosine mRNA capping"/>
    <property type="evidence" value="ECO:0007669"/>
    <property type="project" value="UniProtKB-UniRule"/>
</dbReference>
<dbReference type="FunCoup" id="A0A162XNM2">
    <property type="interactions" value="46"/>
</dbReference>
<dbReference type="InterPro" id="IPR033469">
    <property type="entry name" value="CYTH-like_dom_sf"/>
</dbReference>
<keyword evidence="12" id="KW-1185">Reference proteome</keyword>
<comment type="catalytic activity">
    <reaction evidence="7">
        <text>a 5'-end triphospho-ribonucleoside in mRNA + H2O = a 5'-end diphospho-ribonucleoside in mRNA + phosphate + H(+)</text>
        <dbReference type="Rhea" id="RHEA:67004"/>
        <dbReference type="Rhea" id="RHEA-COMP:17164"/>
        <dbReference type="Rhea" id="RHEA-COMP:17165"/>
        <dbReference type="ChEBI" id="CHEBI:15377"/>
        <dbReference type="ChEBI" id="CHEBI:15378"/>
        <dbReference type="ChEBI" id="CHEBI:43474"/>
        <dbReference type="ChEBI" id="CHEBI:167616"/>
        <dbReference type="ChEBI" id="CHEBI:167618"/>
        <dbReference type="EC" id="3.6.1.74"/>
    </reaction>
    <physiologicalReaction direction="left-to-right" evidence="7">
        <dbReference type="Rhea" id="RHEA:67005"/>
    </physiologicalReaction>
</comment>
<dbReference type="EMBL" id="KV440976">
    <property type="protein sequence ID" value="OAD75825.1"/>
    <property type="molecule type" value="Genomic_DNA"/>
</dbReference>
<keyword evidence="4 8" id="KW-0507">mRNA processing</keyword>
<evidence type="ECO:0000256" key="3">
    <source>
        <dbReference type="ARBA" id="ARBA00006345"/>
    </source>
</evidence>
<dbReference type="VEuPathDB" id="FungiDB:PHYBLDRAFT_180420"/>
<evidence type="ECO:0000313" key="11">
    <source>
        <dbReference type="EMBL" id="OAD75825.1"/>
    </source>
</evidence>
<comment type="subunit">
    <text evidence="8">Heterodimer. The mRNA-capping enzyme is composed of two separate chains alpha and beta, respectively a mRNA guanylyltransferase and an mRNA 5'-triphosphate monophosphatase.</text>
</comment>
<comment type="subcellular location">
    <subcellularLocation>
        <location evidence="2 8">Nucleus</location>
    </subcellularLocation>
</comment>
<organism evidence="11 12">
    <name type="scientific">Phycomyces blakesleeanus (strain ATCC 8743b / DSM 1359 / FGSC 10004 / NBRC 33097 / NRRL 1555)</name>
    <dbReference type="NCBI Taxonomy" id="763407"/>
    <lineage>
        <taxon>Eukaryota</taxon>
        <taxon>Fungi</taxon>
        <taxon>Fungi incertae sedis</taxon>
        <taxon>Mucoromycota</taxon>
        <taxon>Mucoromycotina</taxon>
        <taxon>Mucoromycetes</taxon>
        <taxon>Mucorales</taxon>
        <taxon>Phycomycetaceae</taxon>
        <taxon>Phycomyces</taxon>
    </lineage>
</organism>
<comment type="cofactor">
    <cofactor evidence="1 8">
        <name>Mg(2+)</name>
        <dbReference type="ChEBI" id="CHEBI:18420"/>
    </cofactor>
</comment>
<dbReference type="OrthoDB" id="272147at2759"/>
<name>A0A162XNM2_PHYB8</name>
<dbReference type="Gene3D" id="3.20.100.10">
    <property type="entry name" value="mRNA triphosphatase Cet1-like"/>
    <property type="match status" value="1"/>
</dbReference>
<evidence type="ECO:0000256" key="7">
    <source>
        <dbReference type="ARBA" id="ARBA00047740"/>
    </source>
</evidence>
<dbReference type="PANTHER" id="PTHR28118:SF1">
    <property type="entry name" value="POLYNUCLEOTIDE 5'-TRIPHOSPHATASE CTL1-RELATED"/>
    <property type="match status" value="1"/>
</dbReference>
<gene>
    <name evidence="11" type="ORF">PHYBLDRAFT_180420</name>
</gene>
<proteinExistence type="inferred from homology"/>
<dbReference type="Proteomes" id="UP000077315">
    <property type="component" value="Unassembled WGS sequence"/>
</dbReference>